<proteinExistence type="predicted"/>
<comment type="pathway">
    <text evidence="1">Cofactor biosynthesis; thiamine diphosphate biosynthesis.</text>
</comment>
<dbReference type="SUPFAM" id="SSF54373">
    <property type="entry name" value="FAD-linked reductases, C-terminal domain"/>
    <property type="match status" value="1"/>
</dbReference>
<comment type="catalytic activity">
    <reaction evidence="4">
        <text>glycine + O2 + H2O = glyoxylate + H2O2 + NH4(+)</text>
        <dbReference type="Rhea" id="RHEA:11532"/>
        <dbReference type="ChEBI" id="CHEBI:15377"/>
        <dbReference type="ChEBI" id="CHEBI:15379"/>
        <dbReference type="ChEBI" id="CHEBI:16240"/>
        <dbReference type="ChEBI" id="CHEBI:28938"/>
        <dbReference type="ChEBI" id="CHEBI:36655"/>
        <dbReference type="ChEBI" id="CHEBI:57305"/>
        <dbReference type="EC" id="1.4.3.19"/>
    </reaction>
</comment>
<dbReference type="Pfam" id="PF01266">
    <property type="entry name" value="DAO"/>
    <property type="match status" value="1"/>
</dbReference>
<dbReference type="Gene3D" id="3.50.50.60">
    <property type="entry name" value="FAD/NAD(P)-binding domain"/>
    <property type="match status" value="1"/>
</dbReference>
<evidence type="ECO:0000256" key="1">
    <source>
        <dbReference type="ARBA" id="ARBA00004948"/>
    </source>
</evidence>
<dbReference type="SUPFAM" id="SSF51905">
    <property type="entry name" value="FAD/NAD(P)-binding domain"/>
    <property type="match status" value="1"/>
</dbReference>
<dbReference type="GO" id="GO:0043799">
    <property type="term" value="F:glycine oxidase activity"/>
    <property type="evidence" value="ECO:0007669"/>
    <property type="project" value="UniProtKB-EC"/>
</dbReference>
<dbReference type="EMBL" id="FOHE01000003">
    <property type="protein sequence ID" value="SES90485.1"/>
    <property type="molecule type" value="Genomic_DNA"/>
</dbReference>
<sequence length="374" mass="40685">MPNTYDAIVVGGGINGGSIAYNLAKRGKKVLLLEKDRLASKASGAAAGMLGAQTELDEAGPMFQLAKKSRAMFPQLSEEIKELTGIDIEFVHKGMYKIALYEDEEIQYKRIIQIQNEVGEQAEWINQNELRMREPALSTAITGAMYIEKDGQVSAPKLTLGFLKAAASLGVEIKEYTEVTSFPMENGKVTGVQTTAGLFEGEHVVVAGGAWSQKLLQEVGAQLKAYPVKGECFSVLTHKPLIAGTVFSHGCYLVPKKGGRLLVGATMKPNTFDQIVTVEGIHTLMGKAQKILPSIADAEWERSWAGIRPQTMDGLPYLGEHPKYAGLWIATGHFRNGILLSPITGEIIAEMVDGKAPTLDVTPFRIDRHVKTIM</sequence>
<dbReference type="InterPro" id="IPR012727">
    <property type="entry name" value="Gly_oxidase_ThiO"/>
</dbReference>
<dbReference type="STRING" id="930131.SAMN05216389_103123"/>
<evidence type="ECO:0000256" key="2">
    <source>
        <dbReference type="ARBA" id="ARBA00022977"/>
    </source>
</evidence>
<dbReference type="PANTHER" id="PTHR13847:SF289">
    <property type="entry name" value="GLYCINE OXIDASE"/>
    <property type="match status" value="1"/>
</dbReference>
<keyword evidence="2" id="KW-0784">Thiamine biosynthesis</keyword>
<evidence type="ECO:0000313" key="8">
    <source>
        <dbReference type="Proteomes" id="UP000198618"/>
    </source>
</evidence>
<evidence type="ECO:0000313" key="7">
    <source>
        <dbReference type="EMBL" id="SES90485.1"/>
    </source>
</evidence>
<dbReference type="GO" id="GO:0005737">
    <property type="term" value="C:cytoplasm"/>
    <property type="evidence" value="ECO:0007669"/>
    <property type="project" value="TreeGrafter"/>
</dbReference>
<evidence type="ECO:0000256" key="3">
    <source>
        <dbReference type="ARBA" id="ARBA00023002"/>
    </source>
</evidence>
<dbReference type="GO" id="GO:0050660">
    <property type="term" value="F:flavin adenine dinucleotide binding"/>
    <property type="evidence" value="ECO:0007669"/>
    <property type="project" value="InterPro"/>
</dbReference>
<dbReference type="PANTHER" id="PTHR13847">
    <property type="entry name" value="SARCOSINE DEHYDROGENASE-RELATED"/>
    <property type="match status" value="1"/>
</dbReference>
<accession>A0A1I0A9W6</accession>
<dbReference type="InterPro" id="IPR036188">
    <property type="entry name" value="FAD/NAD-bd_sf"/>
</dbReference>
<dbReference type="Gene3D" id="3.30.9.10">
    <property type="entry name" value="D-Amino Acid Oxidase, subunit A, domain 2"/>
    <property type="match status" value="1"/>
</dbReference>
<dbReference type="GO" id="GO:0009229">
    <property type="term" value="P:thiamine diphosphate biosynthetic process"/>
    <property type="evidence" value="ECO:0007669"/>
    <property type="project" value="UniProtKB-UniPathway"/>
</dbReference>
<dbReference type="NCBIfam" id="TIGR02352">
    <property type="entry name" value="thiamin_ThiO"/>
    <property type="match status" value="1"/>
</dbReference>
<keyword evidence="3" id="KW-0560">Oxidoreductase</keyword>
<dbReference type="UniPathway" id="UPA00060"/>
<protein>
    <recommendedName>
        <fullName evidence="5">glycine oxidase</fullName>
        <ecNumber evidence="5">1.4.3.19</ecNumber>
    </recommendedName>
</protein>
<keyword evidence="8" id="KW-1185">Reference proteome</keyword>
<dbReference type="EC" id="1.4.3.19" evidence="5"/>
<evidence type="ECO:0000259" key="6">
    <source>
        <dbReference type="Pfam" id="PF01266"/>
    </source>
</evidence>
<dbReference type="OrthoDB" id="9794226at2"/>
<dbReference type="InterPro" id="IPR006076">
    <property type="entry name" value="FAD-dep_OxRdtase"/>
</dbReference>
<organism evidence="7 8">
    <name type="scientific">Oceanobacillus limi</name>
    <dbReference type="NCBI Taxonomy" id="930131"/>
    <lineage>
        <taxon>Bacteria</taxon>
        <taxon>Bacillati</taxon>
        <taxon>Bacillota</taxon>
        <taxon>Bacilli</taxon>
        <taxon>Bacillales</taxon>
        <taxon>Bacillaceae</taxon>
        <taxon>Oceanobacillus</taxon>
    </lineage>
</organism>
<dbReference type="Proteomes" id="UP000198618">
    <property type="component" value="Unassembled WGS sequence"/>
</dbReference>
<evidence type="ECO:0000256" key="4">
    <source>
        <dbReference type="ARBA" id="ARBA00049872"/>
    </source>
</evidence>
<gene>
    <name evidence="7" type="ORF">SAMN05216389_103123</name>
</gene>
<feature type="domain" description="FAD dependent oxidoreductase" evidence="6">
    <location>
        <begin position="6"/>
        <end position="351"/>
    </location>
</feature>
<dbReference type="GO" id="GO:0009228">
    <property type="term" value="P:thiamine biosynthetic process"/>
    <property type="evidence" value="ECO:0007669"/>
    <property type="project" value="UniProtKB-KW"/>
</dbReference>
<dbReference type="RefSeq" id="WP_090867433.1">
    <property type="nucleotide sequence ID" value="NZ_FOHE01000003.1"/>
</dbReference>
<evidence type="ECO:0000256" key="5">
    <source>
        <dbReference type="ARBA" id="ARBA00050018"/>
    </source>
</evidence>
<reference evidence="7 8" key="1">
    <citation type="submission" date="2016-10" db="EMBL/GenBank/DDBJ databases">
        <authorList>
            <person name="de Groot N.N."/>
        </authorList>
    </citation>
    <scope>NUCLEOTIDE SEQUENCE [LARGE SCALE GENOMIC DNA]</scope>
    <source>
        <strain evidence="7 8">IBRC-M 10780</strain>
    </source>
</reference>
<dbReference type="AlphaFoldDB" id="A0A1I0A9W6"/>
<name>A0A1I0A9W6_9BACI</name>